<sequence>MFYEYLHDPGWDEKQGIPTRYFILLIIFMVREIKRLELQK</sequence>
<organism evidence="1 2">
    <name type="scientific">Klebsiella variicola (strain 342)</name>
    <name type="common">Klebsiella pneumoniae</name>
    <dbReference type="NCBI Taxonomy" id="507522"/>
    <lineage>
        <taxon>Bacteria</taxon>
        <taxon>Pseudomonadati</taxon>
        <taxon>Pseudomonadota</taxon>
        <taxon>Gammaproteobacteria</taxon>
        <taxon>Enterobacterales</taxon>
        <taxon>Enterobacteriaceae</taxon>
        <taxon>Klebsiella/Raoultella group</taxon>
        <taxon>Klebsiella</taxon>
        <taxon>Klebsiella pneumoniae complex</taxon>
    </lineage>
</organism>
<dbReference type="BioCyc" id="KPNE507522:GI0B-571-MONOMER"/>
<gene>
    <name evidence="1" type="ordered locus">KPK_0571</name>
</gene>
<proteinExistence type="predicted"/>
<accession>B5XSZ9</accession>
<protein>
    <submittedName>
        <fullName evidence="1">Uncharacterized protein</fullName>
    </submittedName>
</protein>
<evidence type="ECO:0000313" key="2">
    <source>
        <dbReference type="Proteomes" id="UP000001734"/>
    </source>
</evidence>
<reference evidence="1 2" key="1">
    <citation type="journal article" date="2008" name="PLoS Genet.">
        <title>Complete genome sequence of the N2-fixing broad host range endophyte Klebsiella pneumoniae 342 and virulence predictions verified in mice.</title>
        <authorList>
            <person name="Fouts D.E."/>
            <person name="Tyler H.L."/>
            <person name="DeBoy R.T."/>
            <person name="Daugherty S."/>
            <person name="Ren Q."/>
            <person name="Badger J.H."/>
            <person name="Durkin A.S."/>
            <person name="Huot H."/>
            <person name="Shrivastava S."/>
            <person name="Kothari S."/>
            <person name="Dodson R.J."/>
            <person name="Mohamoud Y."/>
            <person name="Khouri H."/>
            <person name="Roesch L.F."/>
            <person name="Krogfelt K.A."/>
            <person name="Struve C."/>
            <person name="Triplett E.W."/>
            <person name="Methe B.A."/>
        </authorList>
    </citation>
    <scope>NUCLEOTIDE SEQUENCE [LARGE SCALE GENOMIC DNA]</scope>
    <source>
        <strain evidence="1 2">342</strain>
    </source>
</reference>
<name>B5XSZ9_KLEV3</name>
<dbReference type="KEGG" id="kpe:KPK_0571"/>
<dbReference type="EMBL" id="CP000964">
    <property type="protein sequence ID" value="ACI11246.1"/>
    <property type="molecule type" value="Genomic_DNA"/>
</dbReference>
<dbReference type="AlphaFoldDB" id="B5XSZ9"/>
<dbReference type="HOGENOM" id="CLU_3291112_0_0_6"/>
<dbReference type="Proteomes" id="UP000001734">
    <property type="component" value="Chromosome"/>
</dbReference>
<evidence type="ECO:0000313" key="1">
    <source>
        <dbReference type="EMBL" id="ACI11246.1"/>
    </source>
</evidence>